<comment type="caution">
    <text evidence="1">The sequence shown here is derived from an EMBL/GenBank/DDBJ whole genome shotgun (WGS) entry which is preliminary data.</text>
</comment>
<reference evidence="1 2" key="1">
    <citation type="submission" date="2019-12" db="EMBL/GenBank/DDBJ databases">
        <title>Genomic-based taxomic classification of the family Erythrobacteraceae.</title>
        <authorList>
            <person name="Xu L."/>
        </authorList>
    </citation>
    <scope>NUCLEOTIDE SEQUENCE [LARGE SCALE GENOMIC DNA]</scope>
    <source>
        <strain evidence="1 2">KCTC 52259</strain>
    </source>
</reference>
<protein>
    <submittedName>
        <fullName evidence="1">Uncharacterized protein</fullName>
    </submittedName>
</protein>
<organism evidence="1 2">
    <name type="scientific">Allopontixanthobacter confluentis</name>
    <dbReference type="NCBI Taxonomy" id="1849021"/>
    <lineage>
        <taxon>Bacteria</taxon>
        <taxon>Pseudomonadati</taxon>
        <taxon>Pseudomonadota</taxon>
        <taxon>Alphaproteobacteria</taxon>
        <taxon>Sphingomonadales</taxon>
        <taxon>Erythrobacteraceae</taxon>
        <taxon>Allopontixanthobacter</taxon>
    </lineage>
</organism>
<dbReference type="EMBL" id="WTYU01000001">
    <property type="protein sequence ID" value="MXP14207.1"/>
    <property type="molecule type" value="Genomic_DNA"/>
</dbReference>
<dbReference type="AlphaFoldDB" id="A0A6L7GE48"/>
<evidence type="ECO:0000313" key="2">
    <source>
        <dbReference type="Proteomes" id="UP000473531"/>
    </source>
</evidence>
<keyword evidence="2" id="KW-1185">Reference proteome</keyword>
<name>A0A6L7GE48_9SPHN</name>
<dbReference type="OrthoDB" id="7390251at2"/>
<gene>
    <name evidence="1" type="ORF">GRI44_05525</name>
</gene>
<dbReference type="Proteomes" id="UP000473531">
    <property type="component" value="Unassembled WGS sequence"/>
</dbReference>
<evidence type="ECO:0000313" key="1">
    <source>
        <dbReference type="EMBL" id="MXP14207.1"/>
    </source>
</evidence>
<accession>A0A6L7GE48</accession>
<sequence length="322" mass="33830">MAMIESGVSLLPQALTESALSDDLAQGDVVLGTIGPVLGHLLANQDQSLFSDEVVARVRGMVSHVAMQLLLAQAEEAGEAEPYAFAQGRRDALAAELAGFQPLLTHCHALALEWQLAMRLEARNVIDPVLSPLLQALIASDDGSTASAAMAALTAQARFIQQQRRMELPVHELPGDLFHNALLIWANCSVDDAAPAVAKAQATARATFDESASRAGLLARSVAMMGKGAMAAMSLDHAGLAIFLTTLASASGQDRDIVAISTNDRQMTRLALAMRAAGVSPRDLEKQFLFIHPDAALPAGVEALSAERAAILLAASRRNTAG</sequence>
<proteinExistence type="predicted"/>
<dbReference type="RefSeq" id="WP_160600397.1">
    <property type="nucleotide sequence ID" value="NZ_WTYU01000001.1"/>
</dbReference>